<protein>
    <submittedName>
        <fullName evidence="3">Uncharacterized protein</fullName>
    </submittedName>
</protein>
<name>A0AAF3EIW2_9BILA</name>
<keyword evidence="2" id="KW-1185">Reference proteome</keyword>
<proteinExistence type="predicted"/>
<dbReference type="Proteomes" id="UP000887575">
    <property type="component" value="Unassembled WGS sequence"/>
</dbReference>
<sequence>MNSLLICTMLERDRHENRVAVDRMKPTREETPPTKAARELNKFYGNIVATSIGMVSQIHDGQHEDQTEEGRRTLESGSIDSETASPAKPRWINPQIGWTLL</sequence>
<feature type="compositionally biased region" description="Polar residues" evidence="1">
    <location>
        <begin position="75"/>
        <end position="84"/>
    </location>
</feature>
<feature type="region of interest" description="Disordered" evidence="1">
    <location>
        <begin position="58"/>
        <end position="90"/>
    </location>
</feature>
<accession>A0AAF3EIW2</accession>
<reference evidence="3" key="1">
    <citation type="submission" date="2024-02" db="UniProtKB">
        <authorList>
            <consortium name="WormBaseParasite"/>
        </authorList>
    </citation>
    <scope>IDENTIFICATION</scope>
</reference>
<evidence type="ECO:0000313" key="3">
    <source>
        <dbReference type="WBParaSite" id="MBELARI_LOCUS13966"/>
    </source>
</evidence>
<dbReference type="AlphaFoldDB" id="A0AAF3EIW2"/>
<dbReference type="WBParaSite" id="MBELARI_LOCUS13966">
    <property type="protein sequence ID" value="MBELARI_LOCUS13966"/>
    <property type="gene ID" value="MBELARI_LOCUS13966"/>
</dbReference>
<feature type="compositionally biased region" description="Basic and acidic residues" evidence="1">
    <location>
        <begin position="60"/>
        <end position="74"/>
    </location>
</feature>
<organism evidence="2 3">
    <name type="scientific">Mesorhabditis belari</name>
    <dbReference type="NCBI Taxonomy" id="2138241"/>
    <lineage>
        <taxon>Eukaryota</taxon>
        <taxon>Metazoa</taxon>
        <taxon>Ecdysozoa</taxon>
        <taxon>Nematoda</taxon>
        <taxon>Chromadorea</taxon>
        <taxon>Rhabditida</taxon>
        <taxon>Rhabditina</taxon>
        <taxon>Rhabditomorpha</taxon>
        <taxon>Rhabditoidea</taxon>
        <taxon>Rhabditidae</taxon>
        <taxon>Mesorhabditinae</taxon>
        <taxon>Mesorhabditis</taxon>
    </lineage>
</organism>
<evidence type="ECO:0000256" key="1">
    <source>
        <dbReference type="SAM" id="MobiDB-lite"/>
    </source>
</evidence>
<evidence type="ECO:0000313" key="2">
    <source>
        <dbReference type="Proteomes" id="UP000887575"/>
    </source>
</evidence>